<evidence type="ECO:0000256" key="1">
    <source>
        <dbReference type="RuleBase" id="RU367140"/>
    </source>
</evidence>
<comment type="similarity">
    <text evidence="1">Belongs to the SNW family.</text>
</comment>
<keyword evidence="1" id="KW-0508">mRNA splicing</keyword>
<keyword evidence="1" id="KW-0539">Nucleus</keyword>
<comment type="subcellular location">
    <subcellularLocation>
        <location evidence="1">Nucleus</location>
    </subcellularLocation>
</comment>
<keyword evidence="1" id="KW-0747">Spliceosome</keyword>
<feature type="region of interest" description="Disordered" evidence="2">
    <location>
        <begin position="170"/>
        <end position="197"/>
    </location>
</feature>
<name>A0A2S4V9P8_9BASI</name>
<dbReference type="AlphaFoldDB" id="A0A2S4V9P8"/>
<keyword evidence="1" id="KW-0507">mRNA processing</keyword>
<reference evidence="3" key="1">
    <citation type="submission" date="2017-12" db="EMBL/GenBank/DDBJ databases">
        <title>Gene loss provides genomic basis for host adaptation in cereal stripe rust fungi.</title>
        <authorList>
            <person name="Xia C."/>
        </authorList>
    </citation>
    <scope>NUCLEOTIDE SEQUENCE [LARGE SCALE GENOMIC DNA]</scope>
    <source>
        <strain evidence="3">93-210</strain>
    </source>
</reference>
<organism evidence="3 4">
    <name type="scientific">Puccinia striiformis</name>
    <dbReference type="NCBI Taxonomy" id="27350"/>
    <lineage>
        <taxon>Eukaryota</taxon>
        <taxon>Fungi</taxon>
        <taxon>Dikarya</taxon>
        <taxon>Basidiomycota</taxon>
        <taxon>Pucciniomycotina</taxon>
        <taxon>Pucciniomycetes</taxon>
        <taxon>Pucciniales</taxon>
        <taxon>Pucciniaceae</taxon>
        <taxon>Puccinia</taxon>
    </lineage>
</organism>
<gene>
    <name evidence="3" type="ORF">PSTT_09134</name>
</gene>
<keyword evidence="4" id="KW-1185">Reference proteome</keyword>
<accession>A0A2S4V9P8</accession>
<dbReference type="EMBL" id="PKSL01000088">
    <property type="protein sequence ID" value="POW06266.1"/>
    <property type="molecule type" value="Genomic_DNA"/>
</dbReference>
<dbReference type="GO" id="GO:0005681">
    <property type="term" value="C:spliceosomal complex"/>
    <property type="evidence" value="ECO:0007669"/>
    <property type="project" value="UniProtKB-UniRule"/>
</dbReference>
<dbReference type="Proteomes" id="UP000239156">
    <property type="component" value="Unassembled WGS sequence"/>
</dbReference>
<protein>
    <recommendedName>
        <fullName evidence="1">Pre-mRNA-processing protein 45</fullName>
    </recommendedName>
</protein>
<dbReference type="VEuPathDB" id="FungiDB:PSTT_09134"/>
<evidence type="ECO:0000256" key="2">
    <source>
        <dbReference type="SAM" id="MobiDB-lite"/>
    </source>
</evidence>
<sequence>MSAKPPDKLERGDGQKRWATQKVKIWMKVQVMMNRDISEKIALGLAKPMISQESTLDSVLSNQEKLNGSFGDEDTYNLHDRPLFSGSSAATAIYKRGGNAADDAPAPTTDDIRHAMRNDQFGLGVAGKGFKGAELQESRDGPVQFERDTSIIASDPFAIDAFLDKAKKGVKPGLDHQAGSSSKNRDQESNPSRKHCA</sequence>
<dbReference type="GO" id="GO:0000398">
    <property type="term" value="P:mRNA splicing, via spliceosome"/>
    <property type="evidence" value="ECO:0007669"/>
    <property type="project" value="InterPro"/>
</dbReference>
<proteinExistence type="inferred from homology"/>
<evidence type="ECO:0000313" key="4">
    <source>
        <dbReference type="Proteomes" id="UP000239156"/>
    </source>
</evidence>
<dbReference type="InterPro" id="IPR017862">
    <property type="entry name" value="SKI-int_prot_SKIP"/>
</dbReference>
<dbReference type="VEuPathDB" id="FungiDB:PSHT_12959"/>
<comment type="caution">
    <text evidence="3">The sequence shown here is derived from an EMBL/GenBank/DDBJ whole genome shotgun (WGS) entry which is preliminary data.</text>
</comment>
<dbReference type="PANTHER" id="PTHR12096">
    <property type="entry name" value="NUCLEAR PROTEIN SKIP-RELATED"/>
    <property type="match status" value="1"/>
</dbReference>
<evidence type="ECO:0000313" key="3">
    <source>
        <dbReference type="EMBL" id="POW06266.1"/>
    </source>
</evidence>
<comment type="function">
    <text evidence="1">Involved in pre-mRNA splicing.</text>
</comment>
<comment type="subunit">
    <text evidence="1">Associated with the spliceosome.</text>
</comment>